<evidence type="ECO:0008006" key="3">
    <source>
        <dbReference type="Google" id="ProtNLM"/>
    </source>
</evidence>
<dbReference type="InterPro" id="IPR036736">
    <property type="entry name" value="ACP-like_sf"/>
</dbReference>
<proteinExistence type="predicted"/>
<accession>A0ABP5H9Y5</accession>
<dbReference type="EMBL" id="BAAAQN010000106">
    <property type="protein sequence ID" value="GAA2065934.1"/>
    <property type="molecule type" value="Genomic_DNA"/>
</dbReference>
<dbReference type="SUPFAM" id="SSF47336">
    <property type="entry name" value="ACP-like"/>
    <property type="match status" value="1"/>
</dbReference>
<protein>
    <recommendedName>
        <fullName evidence="3">Acyl carrier protein</fullName>
    </recommendedName>
</protein>
<reference evidence="2" key="1">
    <citation type="journal article" date="2019" name="Int. J. Syst. Evol. Microbiol.">
        <title>The Global Catalogue of Microorganisms (GCM) 10K type strain sequencing project: providing services to taxonomists for standard genome sequencing and annotation.</title>
        <authorList>
            <consortium name="The Broad Institute Genomics Platform"/>
            <consortium name="The Broad Institute Genome Sequencing Center for Infectious Disease"/>
            <person name="Wu L."/>
            <person name="Ma J."/>
        </authorList>
    </citation>
    <scope>NUCLEOTIDE SEQUENCE [LARGE SCALE GENOMIC DNA]</scope>
    <source>
        <strain evidence="2">JCM 16014</strain>
    </source>
</reference>
<name>A0ABP5H9Y5_9ACTN</name>
<sequence length="78" mass="8503">MPSDPYARLATILTGRLEIHPDLVRPEATLRQVELDSLAIEEFITVACREFQVGESEVEQVVDLPLAEAAEALAAGAR</sequence>
<evidence type="ECO:0000313" key="1">
    <source>
        <dbReference type="EMBL" id="GAA2065934.1"/>
    </source>
</evidence>
<gene>
    <name evidence="1" type="ORF">GCM10009839_92020</name>
</gene>
<dbReference type="RefSeq" id="WP_344672095.1">
    <property type="nucleotide sequence ID" value="NZ_BAAAQN010000106.1"/>
</dbReference>
<organism evidence="1 2">
    <name type="scientific">Catenulispora yoronensis</name>
    <dbReference type="NCBI Taxonomy" id="450799"/>
    <lineage>
        <taxon>Bacteria</taxon>
        <taxon>Bacillati</taxon>
        <taxon>Actinomycetota</taxon>
        <taxon>Actinomycetes</taxon>
        <taxon>Catenulisporales</taxon>
        <taxon>Catenulisporaceae</taxon>
        <taxon>Catenulispora</taxon>
    </lineage>
</organism>
<evidence type="ECO:0000313" key="2">
    <source>
        <dbReference type="Proteomes" id="UP001500751"/>
    </source>
</evidence>
<comment type="caution">
    <text evidence="1">The sequence shown here is derived from an EMBL/GenBank/DDBJ whole genome shotgun (WGS) entry which is preliminary data.</text>
</comment>
<keyword evidence="2" id="KW-1185">Reference proteome</keyword>
<dbReference type="Proteomes" id="UP001500751">
    <property type="component" value="Unassembled WGS sequence"/>
</dbReference>